<dbReference type="PANTHER" id="PTHR12709:SF4">
    <property type="entry name" value="DNA-DIRECTED RNA POLYMERASE II SUBUNIT RPB7"/>
    <property type="match status" value="1"/>
</dbReference>
<comment type="similarity">
    <text evidence="2">Belongs to the eukaryotic RPB7/RPC8 RNA polymerase subunit family.</text>
</comment>
<dbReference type="InterPro" id="IPR036898">
    <property type="entry name" value="RNA_pol_Rpb7-like_N_sf"/>
</dbReference>
<feature type="domain" description="RNA polymerase Rpb7-like N-terminal" evidence="7">
    <location>
        <begin position="10"/>
        <end position="64"/>
    </location>
</feature>
<keyword evidence="5 6" id="KW-0539">Nucleus</keyword>
<dbReference type="OrthoDB" id="1162399at2759"/>
<dbReference type="InterPro" id="IPR005576">
    <property type="entry name" value="Rpb7-like_N"/>
</dbReference>
<dbReference type="SUPFAM" id="SSF50249">
    <property type="entry name" value="Nucleic acid-binding proteins"/>
    <property type="match status" value="1"/>
</dbReference>
<dbReference type="GO" id="GO:0031369">
    <property type="term" value="F:translation initiation factor binding"/>
    <property type="evidence" value="ECO:0007669"/>
    <property type="project" value="TreeGrafter"/>
</dbReference>
<dbReference type="GO" id="GO:0000932">
    <property type="term" value="C:P-body"/>
    <property type="evidence" value="ECO:0007669"/>
    <property type="project" value="TreeGrafter"/>
</dbReference>
<comment type="subcellular location">
    <subcellularLocation>
        <location evidence="1 6">Nucleus</location>
    </subcellularLocation>
</comment>
<accession>A0A7J6VJR7</accession>
<keyword evidence="4 6" id="KW-0804">Transcription</keyword>
<dbReference type="GO" id="GO:0003727">
    <property type="term" value="F:single-stranded RNA binding"/>
    <property type="evidence" value="ECO:0007669"/>
    <property type="project" value="TreeGrafter"/>
</dbReference>
<evidence type="ECO:0000256" key="6">
    <source>
        <dbReference type="RuleBase" id="RU369086"/>
    </source>
</evidence>
<dbReference type="SUPFAM" id="SSF88798">
    <property type="entry name" value="N-terminal, heterodimerisation domain of RBP7 (RpoE)"/>
    <property type="match status" value="1"/>
</dbReference>
<dbReference type="FunFam" id="2.40.50.140:FF:000043">
    <property type="entry name" value="DNA-directed RNA polymerase II subunit RPB7"/>
    <property type="match status" value="1"/>
</dbReference>
<evidence type="ECO:0000256" key="2">
    <source>
        <dbReference type="ARBA" id="ARBA00009307"/>
    </source>
</evidence>
<dbReference type="Pfam" id="PF03876">
    <property type="entry name" value="SHS2_Rpb7-N"/>
    <property type="match status" value="1"/>
</dbReference>
<dbReference type="GO" id="GO:0005665">
    <property type="term" value="C:RNA polymerase II, core complex"/>
    <property type="evidence" value="ECO:0007669"/>
    <property type="project" value="TreeGrafter"/>
</dbReference>
<dbReference type="GO" id="GO:0006367">
    <property type="term" value="P:transcription initiation at RNA polymerase II promoter"/>
    <property type="evidence" value="ECO:0007669"/>
    <property type="project" value="TreeGrafter"/>
</dbReference>
<dbReference type="InterPro" id="IPR045113">
    <property type="entry name" value="Rpb7-like"/>
</dbReference>
<proteinExistence type="inferred from homology"/>
<keyword evidence="9" id="KW-1185">Reference proteome</keyword>
<dbReference type="EMBL" id="JABWDY010032121">
    <property type="protein sequence ID" value="KAF5184435.1"/>
    <property type="molecule type" value="Genomic_DNA"/>
</dbReference>
<dbReference type="PANTHER" id="PTHR12709">
    <property type="entry name" value="DNA-DIRECTED RNA POLYMERASE II, III"/>
    <property type="match status" value="1"/>
</dbReference>
<dbReference type="Proteomes" id="UP000554482">
    <property type="component" value="Unassembled WGS sequence"/>
</dbReference>
<dbReference type="GO" id="GO:0003697">
    <property type="term" value="F:single-stranded DNA binding"/>
    <property type="evidence" value="ECO:0007669"/>
    <property type="project" value="TreeGrafter"/>
</dbReference>
<organism evidence="8 9">
    <name type="scientific">Thalictrum thalictroides</name>
    <name type="common">Rue-anemone</name>
    <name type="synonym">Anemone thalictroides</name>
    <dbReference type="NCBI Taxonomy" id="46969"/>
    <lineage>
        <taxon>Eukaryota</taxon>
        <taxon>Viridiplantae</taxon>
        <taxon>Streptophyta</taxon>
        <taxon>Embryophyta</taxon>
        <taxon>Tracheophyta</taxon>
        <taxon>Spermatophyta</taxon>
        <taxon>Magnoliopsida</taxon>
        <taxon>Ranunculales</taxon>
        <taxon>Ranunculaceae</taxon>
        <taxon>Thalictroideae</taxon>
        <taxon>Thalictrum</taxon>
    </lineage>
</organism>
<evidence type="ECO:0000256" key="5">
    <source>
        <dbReference type="ARBA" id="ARBA00023242"/>
    </source>
</evidence>
<dbReference type="FunFam" id="3.30.1490.120:FF:000001">
    <property type="entry name" value="DNA-directed RNA polymerase II subunit RPB7"/>
    <property type="match status" value="1"/>
</dbReference>
<sequence>MFSDVTLGLNIQLHPRFIGPHVQDYIVGKLIEEVQGTCCDGYSVVTIIAVDEIGKGRIRDDGSGLTTYPVKYQCKVFQPVEGEIMDVVVTKVTKMGFFSQDEDKLCTIFVSDHLIPDDMEFQRGEIPYYLSSDGSVKIQEYTQVRLKIVGSQVDDAKGFFCIGSLRDDFLGVISDAGGAVDSDEGFEP</sequence>
<evidence type="ECO:0000313" key="8">
    <source>
        <dbReference type="EMBL" id="KAF5184435.1"/>
    </source>
</evidence>
<name>A0A7J6VJR7_THATH</name>
<dbReference type="GO" id="GO:0045948">
    <property type="term" value="P:positive regulation of translational initiation"/>
    <property type="evidence" value="ECO:0007669"/>
    <property type="project" value="TreeGrafter"/>
</dbReference>
<evidence type="ECO:0000256" key="4">
    <source>
        <dbReference type="ARBA" id="ARBA00023163"/>
    </source>
</evidence>
<evidence type="ECO:0000313" key="9">
    <source>
        <dbReference type="Proteomes" id="UP000554482"/>
    </source>
</evidence>
<comment type="caution">
    <text evidence="8">The sequence shown here is derived from an EMBL/GenBank/DDBJ whole genome shotgun (WGS) entry which is preliminary data.</text>
</comment>
<dbReference type="Gene3D" id="3.30.1490.120">
    <property type="entry name" value="RNA polymerase Rpb7-like, N-terminal domain"/>
    <property type="match status" value="1"/>
</dbReference>
<keyword evidence="3 6" id="KW-0240">DNA-directed RNA polymerase</keyword>
<evidence type="ECO:0000256" key="3">
    <source>
        <dbReference type="ARBA" id="ARBA00022478"/>
    </source>
</evidence>
<gene>
    <name evidence="8" type="ORF">FRX31_025976</name>
</gene>
<dbReference type="GO" id="GO:0060213">
    <property type="term" value="P:positive regulation of nuclear-transcribed mRNA poly(A) tail shortening"/>
    <property type="evidence" value="ECO:0007669"/>
    <property type="project" value="TreeGrafter"/>
</dbReference>
<dbReference type="Gene3D" id="2.40.50.140">
    <property type="entry name" value="Nucleic acid-binding proteins"/>
    <property type="match status" value="1"/>
</dbReference>
<protein>
    <recommendedName>
        <fullName evidence="6">DNA-directed RNA polymerase subunit</fullName>
    </recommendedName>
</protein>
<comment type="function">
    <text evidence="6">DNA-dependent RNA polymerase which catalyzes the transcription of DNA into RNA using the four ribonucleoside triphosphates as substrates.</text>
</comment>
<evidence type="ECO:0000259" key="7">
    <source>
        <dbReference type="Pfam" id="PF03876"/>
    </source>
</evidence>
<dbReference type="InterPro" id="IPR012340">
    <property type="entry name" value="NA-bd_OB-fold"/>
</dbReference>
<reference evidence="8 9" key="1">
    <citation type="submission" date="2020-06" db="EMBL/GenBank/DDBJ databases">
        <title>Transcriptomic and genomic resources for Thalictrum thalictroides and T. hernandezii: Facilitating candidate gene discovery in an emerging model plant lineage.</title>
        <authorList>
            <person name="Arias T."/>
            <person name="Riano-Pachon D.M."/>
            <person name="Di Stilio V.S."/>
        </authorList>
    </citation>
    <scope>NUCLEOTIDE SEQUENCE [LARGE SCALE GENOMIC DNA]</scope>
    <source>
        <strain evidence="9">cv. WT478/WT964</strain>
        <tissue evidence="8">Leaves</tissue>
    </source>
</reference>
<evidence type="ECO:0000256" key="1">
    <source>
        <dbReference type="ARBA" id="ARBA00004123"/>
    </source>
</evidence>
<dbReference type="AlphaFoldDB" id="A0A7J6VJR7"/>